<proteinExistence type="predicted"/>
<dbReference type="EMBL" id="JBHSMI010000009">
    <property type="protein sequence ID" value="MFC5402144.1"/>
    <property type="molecule type" value="Genomic_DNA"/>
</dbReference>
<evidence type="ECO:0000313" key="4">
    <source>
        <dbReference type="Proteomes" id="UP001596113"/>
    </source>
</evidence>
<dbReference type="RefSeq" id="WP_378130305.1">
    <property type="nucleotide sequence ID" value="NZ_JBHSMI010000009.1"/>
</dbReference>
<accession>A0ABW0HLM3</accession>
<sequence>MDVLSITITRPMPYQVVQRFGYDPAKAYANYPGGPCLGHGAMKVSGTISGIEADRPKGKLEARILLLQDAFGTAFDWIPVDADWTEAMFNATVAVPAGGWYRLELRYTDGMSNASISSAVEPVGVGEVFVIAGQSYAENCNDEILRIEDPEGRISALDPISGEWRIANDPQPGVLERNDNDTRLKGSIWPAAMNGLLSLIRVPIGMVNVAVGATASRQWLPGERLYENLVNAGETAGPFRGLLWQQGESDVIESTSTDVYKSRILSIKSSLEDKLGFSFTWLPAKSTFHPTAYIKPEEEGWIRSAINELWSMPGFGPGPDTDILGGIGLHRADKLHSEHFTLLGQQQAGLLWCISIWNMLQSVEKHTSLHTSEDFLK</sequence>
<comment type="caution">
    <text evidence="3">The sequence shown here is derived from an EMBL/GenBank/DDBJ whole genome shotgun (WGS) entry which is preliminary data.</text>
</comment>
<dbReference type="Pfam" id="PF03629">
    <property type="entry name" value="SASA"/>
    <property type="match status" value="1"/>
</dbReference>
<evidence type="ECO:0000259" key="2">
    <source>
        <dbReference type="Pfam" id="PF03629"/>
    </source>
</evidence>
<evidence type="ECO:0000313" key="3">
    <source>
        <dbReference type="EMBL" id="MFC5402144.1"/>
    </source>
</evidence>
<dbReference type="SUPFAM" id="SSF52266">
    <property type="entry name" value="SGNH hydrolase"/>
    <property type="match status" value="1"/>
</dbReference>
<protein>
    <submittedName>
        <fullName evidence="3">Sialate O-acetylesterase</fullName>
    </submittedName>
</protein>
<dbReference type="Proteomes" id="UP001596113">
    <property type="component" value="Unassembled WGS sequence"/>
</dbReference>
<dbReference type="PANTHER" id="PTHR31988">
    <property type="entry name" value="ESTERASE, PUTATIVE (DUF303)-RELATED"/>
    <property type="match status" value="1"/>
</dbReference>
<organism evidence="3 4">
    <name type="scientific">Cohnella soli</name>
    <dbReference type="NCBI Taxonomy" id="425005"/>
    <lineage>
        <taxon>Bacteria</taxon>
        <taxon>Bacillati</taxon>
        <taxon>Bacillota</taxon>
        <taxon>Bacilli</taxon>
        <taxon>Bacillales</taxon>
        <taxon>Paenibacillaceae</taxon>
        <taxon>Cohnella</taxon>
    </lineage>
</organism>
<keyword evidence="1" id="KW-0378">Hydrolase</keyword>
<dbReference type="InterPro" id="IPR005181">
    <property type="entry name" value="SASA"/>
</dbReference>
<dbReference type="PANTHER" id="PTHR31988:SF19">
    <property type="entry name" value="9-O-ACETYL-N-ACETYLNEURAMINIC ACID DEACETYLASE-RELATED"/>
    <property type="match status" value="1"/>
</dbReference>
<reference evidence="4" key="1">
    <citation type="journal article" date="2019" name="Int. J. Syst. Evol. Microbiol.">
        <title>The Global Catalogue of Microorganisms (GCM) 10K type strain sequencing project: providing services to taxonomists for standard genome sequencing and annotation.</title>
        <authorList>
            <consortium name="The Broad Institute Genomics Platform"/>
            <consortium name="The Broad Institute Genome Sequencing Center for Infectious Disease"/>
            <person name="Wu L."/>
            <person name="Ma J."/>
        </authorList>
    </citation>
    <scope>NUCLEOTIDE SEQUENCE [LARGE SCALE GENOMIC DNA]</scope>
    <source>
        <strain evidence="4">CGMCC 1.18575</strain>
    </source>
</reference>
<dbReference type="InterPro" id="IPR052940">
    <property type="entry name" value="Carb_Esterase_6"/>
</dbReference>
<evidence type="ECO:0000256" key="1">
    <source>
        <dbReference type="ARBA" id="ARBA00022801"/>
    </source>
</evidence>
<gene>
    <name evidence="3" type="ORF">ACFPOF_05285</name>
</gene>
<dbReference type="Gene3D" id="3.40.50.1110">
    <property type="entry name" value="SGNH hydrolase"/>
    <property type="match status" value="1"/>
</dbReference>
<feature type="domain" description="Sialate O-acetylesterase" evidence="2">
    <location>
        <begin position="127"/>
        <end position="276"/>
    </location>
</feature>
<name>A0ABW0HLM3_9BACL</name>
<keyword evidence="4" id="KW-1185">Reference proteome</keyword>
<dbReference type="InterPro" id="IPR036514">
    <property type="entry name" value="SGNH_hydro_sf"/>
</dbReference>